<dbReference type="Pfam" id="PF02520">
    <property type="entry name" value="ANIS5_cation-bd"/>
    <property type="match status" value="1"/>
</dbReference>
<dbReference type="GeneID" id="36382680"/>
<evidence type="ECO:0000313" key="5">
    <source>
        <dbReference type="WBParaSite" id="SRAE_2000494000.1"/>
    </source>
</evidence>
<dbReference type="PANTHER" id="PTHR21593">
    <property type="entry name" value="PRION-LIKE- Q/N-RICH -DOMAIN-BEARING PROTEIN PROTEIN"/>
    <property type="match status" value="1"/>
</dbReference>
<dbReference type="STRING" id="34506.A0A090LKH5"/>
<feature type="compositionally biased region" description="Polar residues" evidence="1">
    <location>
        <begin position="175"/>
        <end position="185"/>
    </location>
</feature>
<dbReference type="RefSeq" id="XP_024509506.1">
    <property type="nucleotide sequence ID" value="XM_024643883.1"/>
</dbReference>
<dbReference type="InterPro" id="IPR052823">
    <property type="entry name" value="SXP/RAL-2_related"/>
</dbReference>
<dbReference type="Proteomes" id="UP000035682">
    <property type="component" value="Unplaced"/>
</dbReference>
<dbReference type="AlphaFoldDB" id="A0A090LKH5"/>
<protein>
    <submittedName>
        <fullName evidence="5">DUF148 domain-containing protein</fullName>
    </submittedName>
</protein>
<evidence type="ECO:0000313" key="4">
    <source>
        <dbReference type="Proteomes" id="UP000035682"/>
    </source>
</evidence>
<keyword evidence="4" id="KW-1185">Reference proteome</keyword>
<evidence type="ECO:0000256" key="1">
    <source>
        <dbReference type="SAM" id="MobiDB-lite"/>
    </source>
</evidence>
<dbReference type="InterPro" id="IPR003677">
    <property type="entry name" value="ANIS5_cation-bd"/>
</dbReference>
<reference evidence="3 4" key="1">
    <citation type="submission" date="2014-09" db="EMBL/GenBank/DDBJ databases">
        <authorList>
            <person name="Martin A.A."/>
        </authorList>
    </citation>
    <scope>NUCLEOTIDE SEQUENCE</scope>
    <source>
        <strain evidence="4">ED321</strain>
        <strain evidence="3">ED321 Heterogonic</strain>
    </source>
</reference>
<dbReference type="PANTHER" id="PTHR21593:SF36">
    <property type="entry name" value="DUF148 DOMAIN-CONTAINING PROTEIN-RELATED"/>
    <property type="match status" value="1"/>
</dbReference>
<dbReference type="EMBL" id="LN609529">
    <property type="protein sequence ID" value="CEF70307.1"/>
    <property type="molecule type" value="Genomic_DNA"/>
</dbReference>
<feature type="region of interest" description="Disordered" evidence="1">
    <location>
        <begin position="1"/>
        <end position="31"/>
    </location>
</feature>
<proteinExistence type="predicted"/>
<reference evidence="5" key="2">
    <citation type="submission" date="2020-12" db="UniProtKB">
        <authorList>
            <consortium name="WormBaseParasite"/>
        </authorList>
    </citation>
    <scope>IDENTIFICATION</scope>
</reference>
<evidence type="ECO:0000259" key="2">
    <source>
        <dbReference type="Pfam" id="PF02520"/>
    </source>
</evidence>
<organism evidence="3">
    <name type="scientific">Strongyloides ratti</name>
    <name type="common">Parasitic roundworm</name>
    <dbReference type="NCBI Taxonomy" id="34506"/>
    <lineage>
        <taxon>Eukaryota</taxon>
        <taxon>Metazoa</taxon>
        <taxon>Ecdysozoa</taxon>
        <taxon>Nematoda</taxon>
        <taxon>Chromadorea</taxon>
        <taxon>Rhabditida</taxon>
        <taxon>Tylenchina</taxon>
        <taxon>Panagrolaimomorpha</taxon>
        <taxon>Strongyloidoidea</taxon>
        <taxon>Strongyloididae</taxon>
        <taxon>Strongyloides</taxon>
    </lineage>
</organism>
<dbReference type="WormBase" id="SRAE_2000494000">
    <property type="protein sequence ID" value="SRP03511"/>
    <property type="gene ID" value="WBGene00265187"/>
</dbReference>
<dbReference type="WBParaSite" id="SRAE_2000494000.1">
    <property type="protein sequence ID" value="SRAE_2000494000.1"/>
    <property type="gene ID" value="WBGene00265187"/>
</dbReference>
<accession>A0A090LKH5</accession>
<feature type="domain" description="SXP/RAL-2 family protein Ani s 5-like cation-binding" evidence="2">
    <location>
        <begin position="49"/>
        <end position="143"/>
    </location>
</feature>
<feature type="region of interest" description="Disordered" evidence="1">
    <location>
        <begin position="161"/>
        <end position="185"/>
    </location>
</feature>
<sequence length="185" mass="20178">MESSSSFIPDGPGVPGGPWGLSNNNSPMMGQGMMHHIPQFLKSVSPEDAQSFIDIMKSKTMTKSEIQTAEDAWAANKNSTIQALYGEFKTNKTAKMNEMKNMVDQKISTLSTTAQKLVTDIESIISDTSITREDEHQKIKTLLDGASDTDKESIKNVLPHFGPKMDHGGMEPNGVTETGNLMGQK</sequence>
<gene>
    <name evidence="3 5 6" type="ORF">SRAE_2000494000</name>
</gene>
<dbReference type="CTD" id="36382680"/>
<evidence type="ECO:0000313" key="6">
    <source>
        <dbReference type="WormBase" id="SRAE_2000494000"/>
    </source>
</evidence>
<name>A0A090LKH5_STRRB</name>
<evidence type="ECO:0000313" key="3">
    <source>
        <dbReference type="EMBL" id="CEF70307.1"/>
    </source>
</evidence>
<dbReference type="OrthoDB" id="5867022at2759"/>